<protein>
    <submittedName>
        <fullName evidence="1">Uncharacterized protein</fullName>
    </submittedName>
</protein>
<dbReference type="STRING" id="5888.A0BF92"/>
<evidence type="ECO:0000313" key="2">
    <source>
        <dbReference type="Proteomes" id="UP000000600"/>
    </source>
</evidence>
<dbReference type="HOGENOM" id="CLU_1470901_0_0_1"/>
<dbReference type="AlphaFoldDB" id="A0BF92"/>
<dbReference type="InParanoid" id="A0BF92"/>
<keyword evidence="2" id="KW-1185">Reference proteome</keyword>
<evidence type="ECO:0000313" key="1">
    <source>
        <dbReference type="EMBL" id="CAK57209.1"/>
    </source>
</evidence>
<gene>
    <name evidence="1" type="ORF">GSPATT00028244001</name>
</gene>
<sequence length="184" mass="21792">MDSILKGSPMSKDGPLGYKGPLATIKYYGQKDPGKTLFETNDFAFQLRAFGLWSALGPIGPFRDHWDHWNQQELIDTEWILMGTTFMEQIYTRTYPLYEFYQSSYAKTILLDTSFLVENDIWCISYWFLTLQLNIYICFDSSGRFRFLLFDFTRERWQSNGLIKFGELNSNHIIECEAEYLTYY</sequence>
<dbReference type="Proteomes" id="UP000000600">
    <property type="component" value="Unassembled WGS sequence"/>
</dbReference>
<organism evidence="1 2">
    <name type="scientific">Paramecium tetraurelia</name>
    <dbReference type="NCBI Taxonomy" id="5888"/>
    <lineage>
        <taxon>Eukaryota</taxon>
        <taxon>Sar</taxon>
        <taxon>Alveolata</taxon>
        <taxon>Ciliophora</taxon>
        <taxon>Intramacronucleata</taxon>
        <taxon>Oligohymenophorea</taxon>
        <taxon>Peniculida</taxon>
        <taxon>Parameciidae</taxon>
        <taxon>Paramecium</taxon>
    </lineage>
</organism>
<dbReference type="GeneID" id="5010391"/>
<dbReference type="RefSeq" id="XP_001424607.1">
    <property type="nucleotide sequence ID" value="XM_001424570.1"/>
</dbReference>
<name>A0BF92_PARTE</name>
<proteinExistence type="predicted"/>
<dbReference type="KEGG" id="ptm:GSPATT00028244001"/>
<dbReference type="EMBL" id="CT867990">
    <property type="protein sequence ID" value="CAK57209.1"/>
    <property type="molecule type" value="Genomic_DNA"/>
</dbReference>
<accession>A0BF92</accession>
<reference evidence="1 2" key="1">
    <citation type="journal article" date="2006" name="Nature">
        <title>Global trends of whole-genome duplications revealed by the ciliate Paramecium tetraurelia.</title>
        <authorList>
            <consortium name="Genoscope"/>
            <person name="Aury J.-M."/>
            <person name="Jaillon O."/>
            <person name="Duret L."/>
            <person name="Noel B."/>
            <person name="Jubin C."/>
            <person name="Porcel B.M."/>
            <person name="Segurens B."/>
            <person name="Daubin V."/>
            <person name="Anthouard V."/>
            <person name="Aiach N."/>
            <person name="Arnaiz O."/>
            <person name="Billaut A."/>
            <person name="Beisson J."/>
            <person name="Blanc I."/>
            <person name="Bouhouche K."/>
            <person name="Camara F."/>
            <person name="Duharcourt S."/>
            <person name="Guigo R."/>
            <person name="Gogendeau D."/>
            <person name="Katinka M."/>
            <person name="Keller A.-M."/>
            <person name="Kissmehl R."/>
            <person name="Klotz C."/>
            <person name="Koll F."/>
            <person name="Le Moue A."/>
            <person name="Lepere C."/>
            <person name="Malinsky S."/>
            <person name="Nowacki M."/>
            <person name="Nowak J.K."/>
            <person name="Plattner H."/>
            <person name="Poulain J."/>
            <person name="Ruiz F."/>
            <person name="Serrano V."/>
            <person name="Zagulski M."/>
            <person name="Dessen P."/>
            <person name="Betermier M."/>
            <person name="Weissenbach J."/>
            <person name="Scarpelli C."/>
            <person name="Schachter V."/>
            <person name="Sperling L."/>
            <person name="Meyer E."/>
            <person name="Cohen J."/>
            <person name="Wincker P."/>
        </authorList>
    </citation>
    <scope>NUCLEOTIDE SEQUENCE [LARGE SCALE GENOMIC DNA]</scope>
    <source>
        <strain evidence="1 2">Stock d4-2</strain>
    </source>
</reference>
<dbReference type="OrthoDB" id="306370at2759"/>